<dbReference type="STRING" id="51240.A0A2I4E5A6"/>
<dbReference type="PANTHER" id="PTHR38522:SF2">
    <property type="entry name" value="PLASMA MEMBRANE-ASSOCIATED CATION-BINDING PROTEIN 1"/>
    <property type="match status" value="1"/>
</dbReference>
<sequence>MGYWNEKVLPKIKKVFDKTSTGTKKAAASEACKSFDESKEQINKEFEEKRTELQPKVLQIYEASSAEIKTFIKEPKEAGLKKNSVVVQKFLEELVKIEFPGSKQVSEASSKFEPALVPGPVLFVFEKVSTFIVTEEKVDEPPPAAATTTEEAGGNKEKETILVVEEEKKEEKKEEEEKKDQEVEKIEEEKIELAVEEAEKEEAAPATTEPAKVKEAAEPPKP</sequence>
<feature type="compositionally biased region" description="Basic and acidic residues" evidence="1">
    <location>
        <begin position="211"/>
        <end position="222"/>
    </location>
</feature>
<reference evidence="3" key="1">
    <citation type="submission" date="2025-08" db="UniProtKB">
        <authorList>
            <consortium name="RefSeq"/>
        </authorList>
    </citation>
    <scope>IDENTIFICATION</scope>
    <source>
        <tissue evidence="3">Leaves</tissue>
    </source>
</reference>
<dbReference type="GeneID" id="108986417"/>
<protein>
    <submittedName>
        <fullName evidence="3">Plasma membrane-associated cation-binding protein 1-like</fullName>
    </submittedName>
</protein>
<evidence type="ECO:0000313" key="2">
    <source>
        <dbReference type="Proteomes" id="UP000235220"/>
    </source>
</evidence>
<dbReference type="FunCoup" id="A0A2I4E5A6">
    <property type="interactions" value="607"/>
</dbReference>
<keyword evidence="2" id="KW-1185">Reference proteome</keyword>
<dbReference type="GO" id="GO:0005886">
    <property type="term" value="C:plasma membrane"/>
    <property type="evidence" value="ECO:0007669"/>
    <property type="project" value="InterPro"/>
</dbReference>
<dbReference type="KEGG" id="jre:108986417"/>
<dbReference type="InterPro" id="IPR008469">
    <property type="entry name" value="DREPP"/>
</dbReference>
<dbReference type="Proteomes" id="UP000235220">
    <property type="component" value="Chromosome 4"/>
</dbReference>
<dbReference type="AlphaFoldDB" id="A0A2I4E5A6"/>
<evidence type="ECO:0000256" key="1">
    <source>
        <dbReference type="SAM" id="MobiDB-lite"/>
    </source>
</evidence>
<name>A0A2I4E5A6_JUGRE</name>
<dbReference type="RefSeq" id="XP_018814574.1">
    <property type="nucleotide sequence ID" value="XM_018959029.2"/>
</dbReference>
<gene>
    <name evidence="3" type="primary">LOC108986417</name>
</gene>
<organism evidence="2 3">
    <name type="scientific">Juglans regia</name>
    <name type="common">English walnut</name>
    <dbReference type="NCBI Taxonomy" id="51240"/>
    <lineage>
        <taxon>Eukaryota</taxon>
        <taxon>Viridiplantae</taxon>
        <taxon>Streptophyta</taxon>
        <taxon>Embryophyta</taxon>
        <taxon>Tracheophyta</taxon>
        <taxon>Spermatophyta</taxon>
        <taxon>Magnoliopsida</taxon>
        <taxon>eudicotyledons</taxon>
        <taxon>Gunneridae</taxon>
        <taxon>Pentapetalae</taxon>
        <taxon>rosids</taxon>
        <taxon>fabids</taxon>
        <taxon>Fagales</taxon>
        <taxon>Juglandaceae</taxon>
        <taxon>Juglans</taxon>
    </lineage>
</organism>
<feature type="region of interest" description="Disordered" evidence="1">
    <location>
        <begin position="135"/>
        <end position="222"/>
    </location>
</feature>
<evidence type="ECO:0000313" key="3">
    <source>
        <dbReference type="RefSeq" id="XP_018814574.1"/>
    </source>
</evidence>
<feature type="compositionally biased region" description="Basic and acidic residues" evidence="1">
    <location>
        <begin position="153"/>
        <end position="193"/>
    </location>
</feature>
<accession>A0A2I4E5A6</accession>
<proteinExistence type="predicted"/>
<dbReference type="Pfam" id="PF05558">
    <property type="entry name" value="DREPP"/>
    <property type="match status" value="1"/>
</dbReference>
<dbReference type="Gramene" id="Jr04_08210_p1">
    <property type="protein sequence ID" value="cds.Jr04_08210_p1"/>
    <property type="gene ID" value="Jr04_08210"/>
</dbReference>
<dbReference type="PANTHER" id="PTHR38522">
    <property type="entry name" value="PLASMA MEMBRANE-ASSOCIATED CATION-BINDING PROTEIN 1"/>
    <property type="match status" value="1"/>
</dbReference>
<dbReference type="OrthoDB" id="1933409at2759"/>